<accession>X1ER21</accession>
<feature type="non-terminal residue" evidence="1">
    <location>
        <position position="1"/>
    </location>
</feature>
<name>X1ER21_9ZZZZ</name>
<reference evidence="1" key="1">
    <citation type="journal article" date="2014" name="Front. Microbiol.">
        <title>High frequency of phylogenetically diverse reductive dehalogenase-homologous genes in deep subseafloor sedimentary metagenomes.</title>
        <authorList>
            <person name="Kawai M."/>
            <person name="Futagami T."/>
            <person name="Toyoda A."/>
            <person name="Takaki Y."/>
            <person name="Nishi S."/>
            <person name="Hori S."/>
            <person name="Arai W."/>
            <person name="Tsubouchi T."/>
            <person name="Morono Y."/>
            <person name="Uchiyama I."/>
            <person name="Ito T."/>
            <person name="Fujiyama A."/>
            <person name="Inagaki F."/>
            <person name="Takami H."/>
        </authorList>
    </citation>
    <scope>NUCLEOTIDE SEQUENCE</scope>
    <source>
        <strain evidence="1">Expedition CK06-06</strain>
    </source>
</reference>
<sequence>YKLYILNISSFKGLIRMITKICTKCKKEKPLSEFNKQEGGKYGVRGQCKKCFT</sequence>
<evidence type="ECO:0000313" key="1">
    <source>
        <dbReference type="EMBL" id="GAH19574.1"/>
    </source>
</evidence>
<comment type="caution">
    <text evidence="1">The sequence shown here is derived from an EMBL/GenBank/DDBJ whole genome shotgun (WGS) entry which is preliminary data.</text>
</comment>
<dbReference type="EMBL" id="BARU01002978">
    <property type="protein sequence ID" value="GAH19574.1"/>
    <property type="molecule type" value="Genomic_DNA"/>
</dbReference>
<gene>
    <name evidence="1" type="ORF">S03H2_06699</name>
</gene>
<organism evidence="1">
    <name type="scientific">marine sediment metagenome</name>
    <dbReference type="NCBI Taxonomy" id="412755"/>
    <lineage>
        <taxon>unclassified sequences</taxon>
        <taxon>metagenomes</taxon>
        <taxon>ecological metagenomes</taxon>
    </lineage>
</organism>
<proteinExistence type="predicted"/>
<protein>
    <submittedName>
        <fullName evidence="1">Uncharacterized protein</fullName>
    </submittedName>
</protein>
<dbReference type="AlphaFoldDB" id="X1ER21"/>